<evidence type="ECO:0000313" key="2">
    <source>
        <dbReference type="Proteomes" id="UP000238954"/>
    </source>
</evidence>
<evidence type="ECO:0000313" key="1">
    <source>
        <dbReference type="EMBL" id="PQM29404.1"/>
    </source>
</evidence>
<accession>A0A2S8BAF5</accession>
<proteinExistence type="predicted"/>
<sequence>MGNLVEAIVRGPESYFDGRLFAPGEIVTVDEDLVSDEDQIEKQVTFRLAQPVVKPDGELVFEATRTVQTRTLFLPLASATAATSVAGHDRLNVTDFLKGGSDDIVASISGGKVDDYLAAIEQAELARRGPARAAVKDAIAARLAAKG</sequence>
<keyword evidence="2" id="KW-1185">Reference proteome</keyword>
<organism evidence="1 2">
    <name type="scientific">Sphingopyxis lindanitolerans</name>
    <dbReference type="NCBI Taxonomy" id="2054227"/>
    <lineage>
        <taxon>Bacteria</taxon>
        <taxon>Pseudomonadati</taxon>
        <taxon>Pseudomonadota</taxon>
        <taxon>Alphaproteobacteria</taxon>
        <taxon>Sphingomonadales</taxon>
        <taxon>Sphingomonadaceae</taxon>
        <taxon>Sphingopyxis</taxon>
    </lineage>
</organism>
<dbReference type="Proteomes" id="UP000238954">
    <property type="component" value="Chromosome"/>
</dbReference>
<dbReference type="AlphaFoldDB" id="A0A2S8BAF5"/>
<reference evidence="2" key="1">
    <citation type="submission" date="2017-11" db="EMBL/GenBank/DDBJ databases">
        <title>The complete genome sequence of Sphingopyxis pomeranensis sp. nov. strain WS5A3p.</title>
        <authorList>
            <person name="Kaminski M.A."/>
        </authorList>
    </citation>
    <scope>NUCLEOTIDE SEQUENCE [LARGE SCALE GENOMIC DNA]</scope>
    <source>
        <strain evidence="2">WS5A3p</strain>
    </source>
</reference>
<dbReference type="RefSeq" id="WP_105997362.1">
    <property type="nucleotide sequence ID" value="NZ_CM009578.1"/>
</dbReference>
<dbReference type="OrthoDB" id="9992491at2"/>
<gene>
    <name evidence="1" type="ORF">CVO77_00245</name>
</gene>
<dbReference type="EMBL" id="PHFW01000001">
    <property type="protein sequence ID" value="PQM29404.1"/>
    <property type="molecule type" value="Genomic_DNA"/>
</dbReference>
<comment type="caution">
    <text evidence="1">The sequence shown here is derived from an EMBL/GenBank/DDBJ whole genome shotgun (WGS) entry which is preliminary data.</text>
</comment>
<protein>
    <submittedName>
        <fullName evidence="1">Uncharacterized protein</fullName>
    </submittedName>
</protein>
<name>A0A2S8BAF5_9SPHN</name>